<evidence type="ECO:0000313" key="2">
    <source>
        <dbReference type="EMBL" id="MCQ8278381.1"/>
    </source>
</evidence>
<proteinExistence type="predicted"/>
<feature type="signal peptide" evidence="1">
    <location>
        <begin position="1"/>
        <end position="21"/>
    </location>
</feature>
<feature type="chain" id="PRO_5047175454" evidence="1">
    <location>
        <begin position="22"/>
        <end position="233"/>
    </location>
</feature>
<organism evidence="2 3">
    <name type="scientific">Endosaccharibacter trunci</name>
    <dbReference type="NCBI Taxonomy" id="2812733"/>
    <lineage>
        <taxon>Bacteria</taxon>
        <taxon>Pseudomonadati</taxon>
        <taxon>Pseudomonadota</taxon>
        <taxon>Alphaproteobacteria</taxon>
        <taxon>Acetobacterales</taxon>
        <taxon>Acetobacteraceae</taxon>
        <taxon>Endosaccharibacter</taxon>
    </lineage>
</organism>
<accession>A0ABT1W669</accession>
<dbReference type="InterPro" id="IPR007497">
    <property type="entry name" value="SIMPL/DUF541"/>
</dbReference>
<comment type="caution">
    <text evidence="2">The sequence shown here is derived from an EMBL/GenBank/DDBJ whole genome shotgun (WGS) entry which is preliminary data.</text>
</comment>
<dbReference type="EMBL" id="JAMSKV010000005">
    <property type="protein sequence ID" value="MCQ8278381.1"/>
    <property type="molecule type" value="Genomic_DNA"/>
</dbReference>
<evidence type="ECO:0000256" key="1">
    <source>
        <dbReference type="SAM" id="SignalP"/>
    </source>
</evidence>
<dbReference type="Proteomes" id="UP001524587">
    <property type="component" value="Unassembled WGS sequence"/>
</dbReference>
<keyword evidence="3" id="KW-1185">Reference proteome</keyword>
<dbReference type="InterPro" id="IPR052022">
    <property type="entry name" value="26kDa_periplasmic_antigen"/>
</dbReference>
<keyword evidence="1" id="KW-0732">Signal</keyword>
<reference evidence="2 3" key="1">
    <citation type="submission" date="2022-06" db="EMBL/GenBank/DDBJ databases">
        <title>Endosaccharibacter gen. nov., sp. nov., endophytic bacteria isolated from sugarcane.</title>
        <authorList>
            <person name="Pitiwittayakul N."/>
            <person name="Yukphan P."/>
            <person name="Charoenyingcharoen P."/>
            <person name="Tanasupawat S."/>
        </authorList>
    </citation>
    <scope>NUCLEOTIDE SEQUENCE [LARGE SCALE GENOMIC DNA]</scope>
    <source>
        <strain evidence="2 3">KSS8</strain>
    </source>
</reference>
<protein>
    <submittedName>
        <fullName evidence="2">SIMPL domain-containing protein</fullName>
    </submittedName>
</protein>
<dbReference type="RefSeq" id="WP_422863852.1">
    <property type="nucleotide sequence ID" value="NZ_JAMSKV010000005.1"/>
</dbReference>
<dbReference type="PANTHER" id="PTHR34387">
    <property type="entry name" value="SLR1258 PROTEIN"/>
    <property type="match status" value="1"/>
</dbReference>
<dbReference type="Gene3D" id="3.30.70.2970">
    <property type="entry name" value="Protein of unknown function (DUF541), domain 2"/>
    <property type="match status" value="1"/>
</dbReference>
<dbReference type="PANTHER" id="PTHR34387:SF1">
    <property type="entry name" value="PERIPLASMIC IMMUNOGENIC PROTEIN"/>
    <property type="match status" value="1"/>
</dbReference>
<sequence>MKQLVLPTIVLFGLGTGAAQATDAANGTPGGPVTILHLGVEGTVHETPDLLSVDLGGSVSAADPASAQRQLDARMKSATNTAEAAKGVEWRVAGYGVDQTAPDAKTRTIWTAHQTLHLESTDSEALLGLVGKLQAAGLTVDSLEWVLSPAHQQAAEARATVEALKLLRVRADEAAKALGLKVQSIRSVTLPEAGRVRPMPMMRMMAAAPVAPMASRTDADISQDAQGEIVLTP</sequence>
<name>A0ABT1W669_9PROT</name>
<gene>
    <name evidence="2" type="ORF">NFI95_07940</name>
</gene>
<evidence type="ECO:0000313" key="3">
    <source>
        <dbReference type="Proteomes" id="UP001524587"/>
    </source>
</evidence>
<dbReference type="Pfam" id="PF04402">
    <property type="entry name" value="SIMPL"/>
    <property type="match status" value="1"/>
</dbReference>
<dbReference type="Gene3D" id="3.30.110.170">
    <property type="entry name" value="Protein of unknown function (DUF541), domain 1"/>
    <property type="match status" value="1"/>
</dbReference>